<keyword evidence="2 5" id="KW-0812">Transmembrane</keyword>
<keyword evidence="4 5" id="KW-0472">Membrane</keyword>
<dbReference type="PANTHER" id="PTHR32322">
    <property type="entry name" value="INNER MEMBRANE TRANSPORTER"/>
    <property type="match status" value="1"/>
</dbReference>
<dbReference type="AlphaFoldDB" id="A0A2R4LZV1"/>
<dbReference type="KEGG" id="cbak:DA792_04270"/>
<evidence type="ECO:0000256" key="2">
    <source>
        <dbReference type="ARBA" id="ARBA00022692"/>
    </source>
</evidence>
<feature type="domain" description="EamA" evidence="6">
    <location>
        <begin position="152"/>
        <end position="280"/>
    </location>
</feature>
<proteinExistence type="predicted"/>
<dbReference type="EMBL" id="CP028475">
    <property type="protein sequence ID" value="AVW90397.1"/>
    <property type="molecule type" value="Genomic_DNA"/>
</dbReference>
<accession>A0A2R4LZV1</accession>
<dbReference type="InterPro" id="IPR000620">
    <property type="entry name" value="EamA_dom"/>
</dbReference>
<evidence type="ECO:0000313" key="7">
    <source>
        <dbReference type="EMBL" id="AVW90397.1"/>
    </source>
</evidence>
<dbReference type="InterPro" id="IPR050638">
    <property type="entry name" value="AA-Vitamin_Transporters"/>
</dbReference>
<evidence type="ECO:0000259" key="6">
    <source>
        <dbReference type="Pfam" id="PF00892"/>
    </source>
</evidence>
<name>A0A2R4LZV1_9RHOB</name>
<evidence type="ECO:0000313" key="8">
    <source>
        <dbReference type="Proteomes" id="UP000241447"/>
    </source>
</evidence>
<feature type="transmembrane region" description="Helical" evidence="5">
    <location>
        <begin position="124"/>
        <end position="142"/>
    </location>
</feature>
<keyword evidence="3 5" id="KW-1133">Transmembrane helix</keyword>
<feature type="transmembrane region" description="Helical" evidence="5">
    <location>
        <begin position="41"/>
        <end position="62"/>
    </location>
</feature>
<feature type="transmembrane region" description="Helical" evidence="5">
    <location>
        <begin position="181"/>
        <end position="201"/>
    </location>
</feature>
<evidence type="ECO:0000256" key="3">
    <source>
        <dbReference type="ARBA" id="ARBA00022989"/>
    </source>
</evidence>
<sequence length="283" mass="28852">MGRIDVKTSGLLLLTLIAFAGNSLLTRAALSDPAHATSGSAIAFAAVRLMSGAVVLAGLATWRHQPLRPSRSDLPTIFALFAYAAAFSLAYVSMSAASGALILFAMVQVTMLALGYLRGHRIGGWAILGVVIALSGLAWLLFPGLTAPPLGAALLMALAGAAWGVYSLLGRGASAPLARTARNFIGTAPLALIAFFLSPMASALTGFGWLMALTSGAVTSALGYALWYAVLPRLSPSLAASAQLSVPVITAFAGALLLGEPMGMRLVMASGLILGGVWLSARG</sequence>
<feature type="transmembrane region" description="Helical" evidence="5">
    <location>
        <begin position="238"/>
        <end position="258"/>
    </location>
</feature>
<dbReference type="SUPFAM" id="SSF103481">
    <property type="entry name" value="Multidrug resistance efflux transporter EmrE"/>
    <property type="match status" value="2"/>
</dbReference>
<dbReference type="GO" id="GO:0016020">
    <property type="term" value="C:membrane"/>
    <property type="evidence" value="ECO:0007669"/>
    <property type="project" value="UniProtKB-SubCell"/>
</dbReference>
<feature type="transmembrane region" description="Helical" evidence="5">
    <location>
        <begin position="207"/>
        <end position="231"/>
    </location>
</feature>
<dbReference type="OrthoDB" id="321830at2"/>
<feature type="transmembrane region" description="Helical" evidence="5">
    <location>
        <begin position="264"/>
        <end position="281"/>
    </location>
</feature>
<feature type="transmembrane region" description="Helical" evidence="5">
    <location>
        <begin position="100"/>
        <end position="117"/>
    </location>
</feature>
<dbReference type="Proteomes" id="UP000241447">
    <property type="component" value="Chromosome"/>
</dbReference>
<reference evidence="7 8" key="1">
    <citation type="submission" date="2018-03" db="EMBL/GenBank/DDBJ databases">
        <title>The Complete Genome of Celeribacter baekdonensis strain LH4, a Thiosulfate-Oxidizing Alphaproteobacterium Isolated from Gulf of Mexico Continental Slope Sediments.</title>
        <authorList>
            <person name="Flood B.E."/>
            <person name="Bailey J.V."/>
            <person name="Leprich D."/>
        </authorList>
    </citation>
    <scope>NUCLEOTIDE SEQUENCE [LARGE SCALE GENOMIC DNA]</scope>
    <source>
        <strain evidence="7 8">LH4</strain>
    </source>
</reference>
<evidence type="ECO:0000256" key="5">
    <source>
        <dbReference type="SAM" id="Phobius"/>
    </source>
</evidence>
<protein>
    <submittedName>
        <fullName evidence="7">EamA family transporter</fullName>
    </submittedName>
</protein>
<feature type="transmembrane region" description="Helical" evidence="5">
    <location>
        <begin position="148"/>
        <end position="169"/>
    </location>
</feature>
<dbReference type="RefSeq" id="WP_107718395.1">
    <property type="nucleotide sequence ID" value="NZ_CP028475.1"/>
</dbReference>
<evidence type="ECO:0000256" key="1">
    <source>
        <dbReference type="ARBA" id="ARBA00004141"/>
    </source>
</evidence>
<feature type="transmembrane region" description="Helical" evidence="5">
    <location>
        <begin position="74"/>
        <end position="94"/>
    </location>
</feature>
<comment type="subcellular location">
    <subcellularLocation>
        <location evidence="1">Membrane</location>
        <topology evidence="1">Multi-pass membrane protein</topology>
    </subcellularLocation>
</comment>
<dbReference type="InterPro" id="IPR037185">
    <property type="entry name" value="EmrE-like"/>
</dbReference>
<dbReference type="PANTHER" id="PTHR32322:SF9">
    <property type="entry name" value="AMINO-ACID METABOLITE EFFLUX PUMP-RELATED"/>
    <property type="match status" value="1"/>
</dbReference>
<evidence type="ECO:0000256" key="4">
    <source>
        <dbReference type="ARBA" id="ARBA00023136"/>
    </source>
</evidence>
<organism evidence="7 8">
    <name type="scientific">Celeribacter baekdonensis</name>
    <dbReference type="NCBI Taxonomy" id="875171"/>
    <lineage>
        <taxon>Bacteria</taxon>
        <taxon>Pseudomonadati</taxon>
        <taxon>Pseudomonadota</taxon>
        <taxon>Alphaproteobacteria</taxon>
        <taxon>Rhodobacterales</taxon>
        <taxon>Roseobacteraceae</taxon>
        <taxon>Celeribacter</taxon>
    </lineage>
</organism>
<gene>
    <name evidence="7" type="ORF">DA792_04270</name>
</gene>
<dbReference type="Pfam" id="PF00892">
    <property type="entry name" value="EamA"/>
    <property type="match status" value="1"/>
</dbReference>